<sequence length="213" mass="23374">MIDGLAPLCLLDKPQPGTGASLLADVIAVIGTGRQAAMMAPPKSDEECEKRIGSFLLSGQTILIIDNVEGSLYFASLAMLLTDPTFQTRILGQTKIVRLPNRGTYIVTGNNIKLGGDMARRCYLSRMDAHEAKPWMRDTKSFKYTHLIQWVRENRGQLLGAILTMAQAWVVAGRPPPKRLPTLGGFEEWANTIGGILAHAGLKDFLGNLDFMY</sequence>
<dbReference type="EMBL" id="BARU01026002">
    <property type="protein sequence ID" value="GAH73047.1"/>
    <property type="molecule type" value="Genomic_DNA"/>
</dbReference>
<name>X1HUC3_9ZZZZ</name>
<gene>
    <name evidence="1" type="ORF">S03H2_41822</name>
</gene>
<proteinExistence type="predicted"/>
<comment type="caution">
    <text evidence="1">The sequence shown here is derived from an EMBL/GenBank/DDBJ whole genome shotgun (WGS) entry which is preliminary data.</text>
</comment>
<evidence type="ECO:0000313" key="1">
    <source>
        <dbReference type="EMBL" id="GAH73047.1"/>
    </source>
</evidence>
<feature type="non-terminal residue" evidence="1">
    <location>
        <position position="213"/>
    </location>
</feature>
<evidence type="ECO:0008006" key="2">
    <source>
        <dbReference type="Google" id="ProtNLM"/>
    </source>
</evidence>
<reference evidence="1" key="1">
    <citation type="journal article" date="2014" name="Front. Microbiol.">
        <title>High frequency of phylogenetically diverse reductive dehalogenase-homologous genes in deep subseafloor sedimentary metagenomes.</title>
        <authorList>
            <person name="Kawai M."/>
            <person name="Futagami T."/>
            <person name="Toyoda A."/>
            <person name="Takaki Y."/>
            <person name="Nishi S."/>
            <person name="Hori S."/>
            <person name="Arai W."/>
            <person name="Tsubouchi T."/>
            <person name="Morono Y."/>
            <person name="Uchiyama I."/>
            <person name="Ito T."/>
            <person name="Fujiyama A."/>
            <person name="Inagaki F."/>
            <person name="Takami H."/>
        </authorList>
    </citation>
    <scope>NUCLEOTIDE SEQUENCE</scope>
    <source>
        <strain evidence="1">Expedition CK06-06</strain>
    </source>
</reference>
<accession>X1HUC3</accession>
<organism evidence="1">
    <name type="scientific">marine sediment metagenome</name>
    <dbReference type="NCBI Taxonomy" id="412755"/>
    <lineage>
        <taxon>unclassified sequences</taxon>
        <taxon>metagenomes</taxon>
        <taxon>ecological metagenomes</taxon>
    </lineage>
</organism>
<dbReference type="AlphaFoldDB" id="X1HUC3"/>
<protein>
    <recommendedName>
        <fullName evidence="2">ATPase dynein-related AAA domain-containing protein</fullName>
    </recommendedName>
</protein>